<keyword evidence="9" id="KW-1185">Reference proteome</keyword>
<evidence type="ECO:0000256" key="2">
    <source>
        <dbReference type="ARBA" id="ARBA00022517"/>
    </source>
</evidence>
<organism evidence="8 9">
    <name type="scientific">Schaalia hyovaginalis</name>
    <dbReference type="NCBI Taxonomy" id="29316"/>
    <lineage>
        <taxon>Bacteria</taxon>
        <taxon>Bacillati</taxon>
        <taxon>Actinomycetota</taxon>
        <taxon>Actinomycetes</taxon>
        <taxon>Actinomycetales</taxon>
        <taxon>Actinomycetaceae</taxon>
        <taxon>Schaalia</taxon>
    </lineage>
</organism>
<keyword evidence="1 5" id="KW-0963">Cytoplasm</keyword>
<dbReference type="GO" id="GO:0005840">
    <property type="term" value="C:ribosome"/>
    <property type="evidence" value="ECO:0007669"/>
    <property type="project" value="InterPro"/>
</dbReference>
<dbReference type="GO" id="GO:0006364">
    <property type="term" value="P:rRNA processing"/>
    <property type="evidence" value="ECO:0007669"/>
    <property type="project" value="UniProtKB-UniRule"/>
</dbReference>
<dbReference type="PANTHER" id="PTHR33692">
    <property type="entry name" value="RIBOSOME MATURATION FACTOR RIMM"/>
    <property type="match status" value="1"/>
</dbReference>
<dbReference type="AlphaFoldDB" id="A0A923E2K4"/>
<dbReference type="HAMAP" id="MF_00014">
    <property type="entry name" value="Ribosome_mat_RimM"/>
    <property type="match status" value="1"/>
</dbReference>
<evidence type="ECO:0000256" key="1">
    <source>
        <dbReference type="ARBA" id="ARBA00022490"/>
    </source>
</evidence>
<comment type="subunit">
    <text evidence="5">Binds ribosomal protein uS19.</text>
</comment>
<dbReference type="InterPro" id="IPR011033">
    <property type="entry name" value="PRC_barrel-like_sf"/>
</dbReference>
<dbReference type="SUPFAM" id="SSF50447">
    <property type="entry name" value="Translation proteins"/>
    <property type="match status" value="1"/>
</dbReference>
<dbReference type="InterPro" id="IPR036976">
    <property type="entry name" value="RimM_N_sf"/>
</dbReference>
<sequence>MLLTAGIIGPAHGLRGEAIIDVRTDDLSIFTPGSLLGVDGDEGLELTVRASRTHKGRLLVSFEELRSREDAEALRGRALLVEERTEEDAWYPHELVGFSAVTPTDDELGTVSGFRFGAAQDLLLVTTPRGEVMVPFVKALVPEVDVEGRTVLIDPPPGLFDDDAVDAGDRDAR</sequence>
<dbReference type="Gene3D" id="2.40.30.60">
    <property type="entry name" value="RimM"/>
    <property type="match status" value="1"/>
</dbReference>
<feature type="domain" description="RimM N-terminal" evidence="6">
    <location>
        <begin position="5"/>
        <end position="84"/>
    </location>
</feature>
<dbReference type="Pfam" id="PF24986">
    <property type="entry name" value="PRC_RimM"/>
    <property type="match status" value="1"/>
</dbReference>
<dbReference type="NCBIfam" id="TIGR02273">
    <property type="entry name" value="16S_RimM"/>
    <property type="match status" value="1"/>
</dbReference>
<dbReference type="GO" id="GO:0043022">
    <property type="term" value="F:ribosome binding"/>
    <property type="evidence" value="ECO:0007669"/>
    <property type="project" value="InterPro"/>
</dbReference>
<dbReference type="EMBL" id="JACHMK010000001">
    <property type="protein sequence ID" value="MBB6334828.1"/>
    <property type="molecule type" value="Genomic_DNA"/>
</dbReference>
<dbReference type="PANTHER" id="PTHR33692:SF1">
    <property type="entry name" value="RIBOSOME MATURATION FACTOR RIMM"/>
    <property type="match status" value="1"/>
</dbReference>
<dbReference type="Pfam" id="PF01782">
    <property type="entry name" value="RimM"/>
    <property type="match status" value="1"/>
</dbReference>
<dbReference type="Proteomes" id="UP000617426">
    <property type="component" value="Unassembled WGS sequence"/>
</dbReference>
<evidence type="ECO:0000259" key="6">
    <source>
        <dbReference type="Pfam" id="PF01782"/>
    </source>
</evidence>
<comment type="function">
    <text evidence="5">An accessory protein needed during the final step in the assembly of 30S ribosomal subunit, possibly for assembly of the head region. Essential for efficient processing of 16S rRNA. May be needed both before and after RbfA during the maturation of 16S rRNA. It has affinity for free ribosomal 30S subunits but not for 70S ribosomes.</text>
</comment>
<protein>
    <recommendedName>
        <fullName evidence="5">Ribosome maturation factor RimM</fullName>
    </recommendedName>
</protein>
<dbReference type="Gene3D" id="2.30.30.240">
    <property type="entry name" value="PRC-barrel domain"/>
    <property type="match status" value="1"/>
</dbReference>
<accession>A0A923E2K4</accession>
<dbReference type="InterPro" id="IPR056792">
    <property type="entry name" value="PRC_RimM"/>
</dbReference>
<evidence type="ECO:0000256" key="3">
    <source>
        <dbReference type="ARBA" id="ARBA00022552"/>
    </source>
</evidence>
<keyword evidence="2 5" id="KW-0690">Ribosome biogenesis</keyword>
<dbReference type="SUPFAM" id="SSF50346">
    <property type="entry name" value="PRC-barrel domain"/>
    <property type="match status" value="1"/>
</dbReference>
<evidence type="ECO:0000313" key="8">
    <source>
        <dbReference type="EMBL" id="MBB6334828.1"/>
    </source>
</evidence>
<evidence type="ECO:0000259" key="7">
    <source>
        <dbReference type="Pfam" id="PF24986"/>
    </source>
</evidence>
<keyword evidence="3 5" id="KW-0698">rRNA processing</keyword>
<comment type="similarity">
    <text evidence="5">Belongs to the RimM family.</text>
</comment>
<evidence type="ECO:0000256" key="4">
    <source>
        <dbReference type="ARBA" id="ARBA00023186"/>
    </source>
</evidence>
<comment type="caution">
    <text evidence="8">The sequence shown here is derived from an EMBL/GenBank/DDBJ whole genome shotgun (WGS) entry which is preliminary data.</text>
</comment>
<evidence type="ECO:0000256" key="5">
    <source>
        <dbReference type="HAMAP-Rule" id="MF_00014"/>
    </source>
</evidence>
<dbReference type="InterPro" id="IPR009000">
    <property type="entry name" value="Transl_B-barrel_sf"/>
</dbReference>
<name>A0A923E2K4_9ACTO</name>
<feature type="domain" description="Ribosome maturation factor RimM PRC barrel" evidence="7">
    <location>
        <begin position="93"/>
        <end position="159"/>
    </location>
</feature>
<proteinExistence type="inferred from homology"/>
<dbReference type="InterPro" id="IPR011961">
    <property type="entry name" value="RimM"/>
</dbReference>
<reference evidence="8" key="1">
    <citation type="submission" date="2020-08" db="EMBL/GenBank/DDBJ databases">
        <title>Sequencing the genomes of 1000 actinobacteria strains.</title>
        <authorList>
            <person name="Klenk H.-P."/>
        </authorList>
    </citation>
    <scope>NUCLEOTIDE SEQUENCE</scope>
    <source>
        <strain evidence="8">DSM 10695</strain>
    </source>
</reference>
<gene>
    <name evidence="5" type="primary">rimM</name>
    <name evidence="8" type="ORF">HD592_001393</name>
</gene>
<comment type="domain">
    <text evidence="5">The PRC barrel domain binds ribosomal protein uS19.</text>
</comment>
<comment type="subcellular location">
    <subcellularLocation>
        <location evidence="5">Cytoplasm</location>
    </subcellularLocation>
</comment>
<keyword evidence="4 5" id="KW-0143">Chaperone</keyword>
<dbReference type="GO" id="GO:0042274">
    <property type="term" value="P:ribosomal small subunit biogenesis"/>
    <property type="evidence" value="ECO:0007669"/>
    <property type="project" value="UniProtKB-UniRule"/>
</dbReference>
<dbReference type="InterPro" id="IPR002676">
    <property type="entry name" value="RimM_N"/>
</dbReference>
<dbReference type="RefSeq" id="WP_184452842.1">
    <property type="nucleotide sequence ID" value="NZ_JACHMK010000001.1"/>
</dbReference>
<evidence type="ECO:0000313" key="9">
    <source>
        <dbReference type="Proteomes" id="UP000617426"/>
    </source>
</evidence>
<dbReference type="GO" id="GO:0005737">
    <property type="term" value="C:cytoplasm"/>
    <property type="evidence" value="ECO:0007669"/>
    <property type="project" value="UniProtKB-SubCell"/>
</dbReference>